<dbReference type="InterPro" id="IPR006837">
    <property type="entry name" value="Divergent_DAC"/>
</dbReference>
<evidence type="ECO:0000256" key="1">
    <source>
        <dbReference type="SAM" id="SignalP"/>
    </source>
</evidence>
<gene>
    <name evidence="2" type="ORF">SAMN05421736_102338</name>
</gene>
<reference evidence="3" key="1">
    <citation type="submission" date="2016-10" db="EMBL/GenBank/DDBJ databases">
        <authorList>
            <person name="Varghese N."/>
            <person name="Submissions S."/>
        </authorList>
    </citation>
    <scope>NUCLEOTIDE SEQUENCE [LARGE SCALE GENOMIC DNA]</scope>
    <source>
        <strain evidence="3">SP</strain>
    </source>
</reference>
<dbReference type="EMBL" id="FNPI01000002">
    <property type="protein sequence ID" value="SDY58646.1"/>
    <property type="molecule type" value="Genomic_DNA"/>
</dbReference>
<dbReference type="GO" id="GO:0005975">
    <property type="term" value="P:carbohydrate metabolic process"/>
    <property type="evidence" value="ECO:0007669"/>
    <property type="project" value="InterPro"/>
</dbReference>
<dbReference type="OrthoDB" id="9784811at2"/>
<sequence length="270" mass="30185">MIKTKRFFIGYFAFFLPLFSVPFLSPLPANAEESPKAAIIIDDFGGNTGGVQRFLDSDIPITVAIMPFLEESTEQAERAYELGREIMIHLPLEPKKGKRSWLGPLPITSDLDTEEVKSRVKKAIEDVPHARGLNNHMGSKIVGNERIVRAILEVVKEHDLYIIDSGTSSDSVLPEIAEELNIPFAARDSFLDDTHSSRNHVYKQMIHLCDMAKNRGQAIAIGHVGVKGVDTFNGISDALPYFEKEEVTIVPVSHLLKTTIEKNPETFWQD</sequence>
<dbReference type="Pfam" id="PF04748">
    <property type="entry name" value="Polysacc_deac_2"/>
    <property type="match status" value="1"/>
</dbReference>
<name>A0A1H3L319_9BACI</name>
<dbReference type="SUPFAM" id="SSF88713">
    <property type="entry name" value="Glycoside hydrolase/deacetylase"/>
    <property type="match status" value="1"/>
</dbReference>
<dbReference type="STRING" id="1503961.SAMN05421736_102338"/>
<evidence type="ECO:0008006" key="4">
    <source>
        <dbReference type="Google" id="ProtNLM"/>
    </source>
</evidence>
<evidence type="ECO:0000313" key="2">
    <source>
        <dbReference type="EMBL" id="SDY58646.1"/>
    </source>
</evidence>
<dbReference type="Proteomes" id="UP000198935">
    <property type="component" value="Unassembled WGS sequence"/>
</dbReference>
<organism evidence="2 3">
    <name type="scientific">Evansella caseinilytica</name>
    <dbReference type="NCBI Taxonomy" id="1503961"/>
    <lineage>
        <taxon>Bacteria</taxon>
        <taxon>Bacillati</taxon>
        <taxon>Bacillota</taxon>
        <taxon>Bacilli</taxon>
        <taxon>Bacillales</taxon>
        <taxon>Bacillaceae</taxon>
        <taxon>Evansella</taxon>
    </lineage>
</organism>
<keyword evidence="1" id="KW-0732">Signal</keyword>
<dbReference type="Gene3D" id="3.20.20.370">
    <property type="entry name" value="Glycoside hydrolase/deacetylase"/>
    <property type="match status" value="1"/>
</dbReference>
<accession>A0A1H3L319</accession>
<dbReference type="CDD" id="cd10936">
    <property type="entry name" value="CE4_DAC2"/>
    <property type="match status" value="1"/>
</dbReference>
<feature type="chain" id="PRO_5011627534" description="Divergent polysaccharide deacetylase family protein" evidence="1">
    <location>
        <begin position="32"/>
        <end position="270"/>
    </location>
</feature>
<feature type="signal peptide" evidence="1">
    <location>
        <begin position="1"/>
        <end position="31"/>
    </location>
</feature>
<proteinExistence type="predicted"/>
<dbReference type="PANTHER" id="PTHR30105">
    <property type="entry name" value="UNCHARACTERIZED YIBQ-RELATED"/>
    <property type="match status" value="1"/>
</dbReference>
<dbReference type="AlphaFoldDB" id="A0A1H3L319"/>
<keyword evidence="3" id="KW-1185">Reference proteome</keyword>
<protein>
    <recommendedName>
        <fullName evidence="4">Divergent polysaccharide deacetylase family protein</fullName>
    </recommendedName>
</protein>
<dbReference type="PANTHER" id="PTHR30105:SF2">
    <property type="entry name" value="DIVERGENT POLYSACCHARIDE DEACETYLASE SUPERFAMILY"/>
    <property type="match status" value="1"/>
</dbReference>
<dbReference type="InterPro" id="IPR011330">
    <property type="entry name" value="Glyco_hydro/deAcase_b/a-brl"/>
</dbReference>
<evidence type="ECO:0000313" key="3">
    <source>
        <dbReference type="Proteomes" id="UP000198935"/>
    </source>
</evidence>